<dbReference type="GO" id="GO:0005506">
    <property type="term" value="F:iron ion binding"/>
    <property type="evidence" value="ECO:0007669"/>
    <property type="project" value="InterPro"/>
</dbReference>
<dbReference type="InterPro" id="IPR017972">
    <property type="entry name" value="Cyt_P450_CS"/>
</dbReference>
<keyword evidence="2 9" id="KW-0812">Transmembrane</keyword>
<evidence type="ECO:0000256" key="8">
    <source>
        <dbReference type="SAM" id="Coils"/>
    </source>
</evidence>
<dbReference type="PRINTS" id="PR00463">
    <property type="entry name" value="EP450I"/>
</dbReference>
<evidence type="ECO:0000256" key="7">
    <source>
        <dbReference type="RuleBase" id="RU000461"/>
    </source>
</evidence>
<comment type="subcellular location">
    <subcellularLocation>
        <location evidence="1">Membrane</location>
        <topology evidence="1">Single-pass membrane protein</topology>
    </subcellularLocation>
</comment>
<keyword evidence="5 6" id="KW-0408">Iron</keyword>
<evidence type="ECO:0000313" key="10">
    <source>
        <dbReference type="EMBL" id="MBA4664554.1"/>
    </source>
</evidence>
<dbReference type="GO" id="GO:0010268">
    <property type="term" value="P:brassinosteroid homeostasis"/>
    <property type="evidence" value="ECO:0007669"/>
    <property type="project" value="TreeGrafter"/>
</dbReference>
<dbReference type="GO" id="GO:0010295">
    <property type="term" value="F:(+)-abscisic acid 8'-hydroxylase activity"/>
    <property type="evidence" value="ECO:0007669"/>
    <property type="project" value="UniProtKB-EC"/>
</dbReference>
<sequence>MEMWGTYSVYNVIALVIVPVVCWLLWRWNDIWHVAPVIARCSKVNYKIPPGKLGFPFFGEVLTFLWYFKILRRPDDFINAKKRKYGDKVGFYKTHLFGSPSIVVYSPSVCKFVLHSSERFKQEWPTIEALGSKSVITLQGERHTLLKNFLVNALNHRDSLTRTVEQVQPSVVAALESWSKKGKIIAKDELRKATLEYIAKYFAHLELDPQKIDTLDKAFVGIIQGFRAHPWNFPGTAYHYAIKCRKKVIKILREELEKRKADANLAEAKINDLMGRLMQMKDKEGKYLEDDAVLENTLSTIHIGYTSITDTVGWALHFVAKSPDVYQKLREENMEISKQKGGEPITYADIMKSKYTNKVVEEIIRMANISGFVFRKAIDDVEYEGYVIPKGWQVILWLRYLHTNPEHFEDPLCFNPDRWDERPRFGTFLPFGGGARSCAGNMFTRANLALFLHYLSIGYKWELLNPNTNIKYLSHPEPADGVAISLKKH</sequence>
<keyword evidence="7" id="KW-0503">Monooxygenase</keyword>
<dbReference type="AlphaFoldDB" id="A0A7C9ACK8"/>
<evidence type="ECO:0000256" key="6">
    <source>
        <dbReference type="PIRSR" id="PIRSR602401-1"/>
    </source>
</evidence>
<proteinExistence type="inferred from homology"/>
<name>A0A7C9ACK8_OPUST</name>
<dbReference type="InterPro" id="IPR002401">
    <property type="entry name" value="Cyt_P450_E_grp-I"/>
</dbReference>
<reference evidence="10" key="1">
    <citation type="journal article" date="2013" name="J. Plant Res.">
        <title>Effect of fungi and light on seed germination of three Opuntia species from semiarid lands of central Mexico.</title>
        <authorList>
            <person name="Delgado-Sanchez P."/>
            <person name="Jimenez-Bremont J.F."/>
            <person name="Guerrero-Gonzalez Mde L."/>
            <person name="Flores J."/>
        </authorList>
    </citation>
    <scope>NUCLEOTIDE SEQUENCE</scope>
    <source>
        <tissue evidence="10">Cladode</tissue>
    </source>
</reference>
<reference evidence="10" key="2">
    <citation type="submission" date="2020-07" db="EMBL/GenBank/DDBJ databases">
        <authorList>
            <person name="Vera ALvarez R."/>
            <person name="Arias-Moreno D.M."/>
            <person name="Jimenez-Jacinto V."/>
            <person name="Jimenez-Bremont J.F."/>
            <person name="Swaminathan K."/>
            <person name="Moose S.P."/>
            <person name="Guerrero-Gonzalez M.L."/>
            <person name="Marino-Ramirez L."/>
            <person name="Landsman D."/>
            <person name="Rodriguez-Kessler M."/>
            <person name="Delgado-Sanchez P."/>
        </authorList>
    </citation>
    <scope>NUCLEOTIDE SEQUENCE</scope>
    <source>
        <tissue evidence="10">Cladode</tissue>
    </source>
</reference>
<dbReference type="PANTHER" id="PTHR24286:SF12">
    <property type="entry name" value="CYTOCHROME P450 FAMILY PROTEIN, EXPRESSED"/>
    <property type="match status" value="1"/>
</dbReference>
<dbReference type="SUPFAM" id="SSF48264">
    <property type="entry name" value="Cytochrome P450"/>
    <property type="match status" value="1"/>
</dbReference>
<dbReference type="EMBL" id="GISG01224117">
    <property type="protein sequence ID" value="MBA4664554.1"/>
    <property type="molecule type" value="Transcribed_RNA"/>
</dbReference>
<dbReference type="EC" id="1.14.14.137" evidence="10"/>
<evidence type="ECO:0000256" key="5">
    <source>
        <dbReference type="ARBA" id="ARBA00023004"/>
    </source>
</evidence>
<dbReference type="PRINTS" id="PR00385">
    <property type="entry name" value="P450"/>
</dbReference>
<comment type="cofactor">
    <cofactor evidence="6">
        <name>heme</name>
        <dbReference type="ChEBI" id="CHEBI:30413"/>
    </cofactor>
</comment>
<keyword evidence="3 6" id="KW-0479">Metal-binding</keyword>
<protein>
    <submittedName>
        <fullName evidence="10">(+)-abscisic acid 8'-hydroxylase</fullName>
        <ecNumber evidence="10">1.14.14.137</ecNumber>
    </submittedName>
</protein>
<feature type="coiled-coil region" evidence="8">
    <location>
        <begin position="249"/>
        <end position="283"/>
    </location>
</feature>
<keyword evidence="8" id="KW-0175">Coiled coil</keyword>
<keyword evidence="9" id="KW-0472">Membrane</keyword>
<comment type="similarity">
    <text evidence="7">Belongs to the cytochrome P450 family.</text>
</comment>
<dbReference type="InterPro" id="IPR036396">
    <property type="entry name" value="Cyt_P450_sf"/>
</dbReference>
<feature type="transmembrane region" description="Helical" evidence="9">
    <location>
        <begin position="7"/>
        <end position="26"/>
    </location>
</feature>
<keyword evidence="7 10" id="KW-0560">Oxidoreductase</keyword>
<dbReference type="PROSITE" id="PS00086">
    <property type="entry name" value="CYTOCHROME_P450"/>
    <property type="match status" value="1"/>
</dbReference>
<evidence type="ECO:0000256" key="1">
    <source>
        <dbReference type="ARBA" id="ARBA00004167"/>
    </source>
</evidence>
<dbReference type="GO" id="GO:0016132">
    <property type="term" value="P:brassinosteroid biosynthetic process"/>
    <property type="evidence" value="ECO:0007669"/>
    <property type="project" value="TreeGrafter"/>
</dbReference>
<dbReference type="Pfam" id="PF00067">
    <property type="entry name" value="p450"/>
    <property type="match status" value="1"/>
</dbReference>
<dbReference type="Gene3D" id="1.10.630.10">
    <property type="entry name" value="Cytochrome P450"/>
    <property type="match status" value="1"/>
</dbReference>
<dbReference type="GO" id="GO:0020037">
    <property type="term" value="F:heme binding"/>
    <property type="evidence" value="ECO:0007669"/>
    <property type="project" value="InterPro"/>
</dbReference>
<feature type="binding site" description="axial binding residue" evidence="6">
    <location>
        <position position="438"/>
    </location>
    <ligand>
        <name>heme</name>
        <dbReference type="ChEBI" id="CHEBI:30413"/>
    </ligand>
    <ligandPart>
        <name>Fe</name>
        <dbReference type="ChEBI" id="CHEBI:18248"/>
    </ligandPart>
</feature>
<dbReference type="GO" id="GO:0016125">
    <property type="term" value="P:sterol metabolic process"/>
    <property type="evidence" value="ECO:0007669"/>
    <property type="project" value="TreeGrafter"/>
</dbReference>
<keyword evidence="4 9" id="KW-1133">Transmembrane helix</keyword>
<evidence type="ECO:0000256" key="9">
    <source>
        <dbReference type="SAM" id="Phobius"/>
    </source>
</evidence>
<keyword evidence="6 7" id="KW-0349">Heme</keyword>
<evidence type="ECO:0000256" key="4">
    <source>
        <dbReference type="ARBA" id="ARBA00022989"/>
    </source>
</evidence>
<dbReference type="InterPro" id="IPR001128">
    <property type="entry name" value="Cyt_P450"/>
</dbReference>
<evidence type="ECO:0000256" key="2">
    <source>
        <dbReference type="ARBA" id="ARBA00022692"/>
    </source>
</evidence>
<accession>A0A7C9ACK8</accession>
<dbReference type="GO" id="GO:0016020">
    <property type="term" value="C:membrane"/>
    <property type="evidence" value="ECO:0007669"/>
    <property type="project" value="UniProtKB-SubCell"/>
</dbReference>
<evidence type="ECO:0000256" key="3">
    <source>
        <dbReference type="ARBA" id="ARBA00022723"/>
    </source>
</evidence>
<organism evidence="10">
    <name type="scientific">Opuntia streptacantha</name>
    <name type="common">Prickly pear cactus</name>
    <name type="synonym">Opuntia cardona</name>
    <dbReference type="NCBI Taxonomy" id="393608"/>
    <lineage>
        <taxon>Eukaryota</taxon>
        <taxon>Viridiplantae</taxon>
        <taxon>Streptophyta</taxon>
        <taxon>Embryophyta</taxon>
        <taxon>Tracheophyta</taxon>
        <taxon>Spermatophyta</taxon>
        <taxon>Magnoliopsida</taxon>
        <taxon>eudicotyledons</taxon>
        <taxon>Gunneridae</taxon>
        <taxon>Pentapetalae</taxon>
        <taxon>Caryophyllales</taxon>
        <taxon>Cactineae</taxon>
        <taxon>Cactaceae</taxon>
        <taxon>Opuntioideae</taxon>
        <taxon>Opuntia</taxon>
    </lineage>
</organism>
<dbReference type="PANTHER" id="PTHR24286">
    <property type="entry name" value="CYTOCHROME P450 26"/>
    <property type="match status" value="1"/>
</dbReference>